<dbReference type="InterPro" id="IPR046496">
    <property type="entry name" value="DUF6589"/>
</dbReference>
<dbReference type="Pfam" id="PF20231">
    <property type="entry name" value="DUF6589"/>
    <property type="match status" value="1"/>
</dbReference>
<evidence type="ECO:0000313" key="4">
    <source>
        <dbReference type="Proteomes" id="UP001152795"/>
    </source>
</evidence>
<dbReference type="Pfam" id="PF00078">
    <property type="entry name" value="RVT_1"/>
    <property type="match status" value="1"/>
</dbReference>
<accession>A0A6S7K6E8</accession>
<feature type="domain" description="DUF6589" evidence="2">
    <location>
        <begin position="510"/>
        <end position="654"/>
    </location>
</feature>
<evidence type="ECO:0000259" key="2">
    <source>
        <dbReference type="Pfam" id="PF20231"/>
    </source>
</evidence>
<dbReference type="PANTHER" id="PTHR47510">
    <property type="entry name" value="REVERSE TRANSCRIPTASE DOMAIN-CONTAINING PROTEIN"/>
    <property type="match status" value="1"/>
</dbReference>
<keyword evidence="4" id="KW-1185">Reference proteome</keyword>
<dbReference type="InterPro" id="IPR000477">
    <property type="entry name" value="RT_dom"/>
</dbReference>
<evidence type="ECO:0000259" key="1">
    <source>
        <dbReference type="Pfam" id="PF00078"/>
    </source>
</evidence>
<proteinExistence type="predicted"/>
<feature type="non-terminal residue" evidence="3">
    <location>
        <position position="657"/>
    </location>
</feature>
<protein>
    <submittedName>
        <fullName evidence="3">Uncharacterized protein</fullName>
    </submittedName>
</protein>
<name>A0A6S7K6E8_PARCT</name>
<dbReference type="EMBL" id="CACRXK020009153">
    <property type="protein sequence ID" value="CAB4016528.1"/>
    <property type="molecule type" value="Genomic_DNA"/>
</dbReference>
<feature type="domain" description="Reverse transcriptase" evidence="1">
    <location>
        <begin position="104"/>
        <end position="203"/>
    </location>
</feature>
<dbReference type="Proteomes" id="UP001152795">
    <property type="component" value="Unassembled WGS sequence"/>
</dbReference>
<dbReference type="PANTHER" id="PTHR47510:SF3">
    <property type="entry name" value="ENDO_EXONUCLEASE_PHOSPHATASE DOMAIN-CONTAINING PROTEIN"/>
    <property type="match status" value="1"/>
</dbReference>
<sequence>MNIFLLSETKIANSVDSGNTHFSSYISKSSTTFEFDTVSVDKVLHSFHALSSSKAIGVDKIPIKVLKLSIAIIVPSMTKLFNYVIQNGVFPRDWKVAKVIPLHKKGPKNLLDNYRPISILPAISKAFESILYEQLHGYLSNASILSKCQFGFRRYYSTTTALLDSTNQWNSNMDKGLLNIVAFLDLKKAFDTIDHEILIEKLNIQSKENTDPEGRSCTKRVAVAKGLFGEQPIPSTLSTEKYTQTSHWPNDGDISAVHVVIQYPNSPNRKVHLKDTHERLGRQLALGDNTSIANAVLAIPDLNDVIYQLISKKITSEIVDLCSKTNPSVLRKTSPKEPLNFHGTKSIKNFYQELQDLFNFYSQQQNRNVLKTKSVLHGPMLNAGCQLIAIFNEDMNATRKIMSVILKKGGLKKIAFKRLSPSYVCMGYAATNTLFESAGQGFDNTLKVWKEQVEENVKQENHLLHCLENADDSKQQEQGLPHVPALLAFKNRIPSNDFSNKQYSNDVKSLPLSIFLPSAKEQSTLVDELVVLIGHIWSQYIPLLEWFQEYLPPVIVHAQMDNTKRKTEKVHLGVLRKNEQYEDDMLDILQWLHPYVPGHDEESNCKPIKVLSGGDYLTFERRKETQSSMYDARTPSSRLEGLIPKFEDFHVQAEWLK</sequence>
<dbReference type="AlphaFoldDB" id="A0A6S7K6E8"/>
<evidence type="ECO:0000313" key="3">
    <source>
        <dbReference type="EMBL" id="CAB4016528.1"/>
    </source>
</evidence>
<organism evidence="3 4">
    <name type="scientific">Paramuricea clavata</name>
    <name type="common">Red gorgonian</name>
    <name type="synonym">Violescent sea-whip</name>
    <dbReference type="NCBI Taxonomy" id="317549"/>
    <lineage>
        <taxon>Eukaryota</taxon>
        <taxon>Metazoa</taxon>
        <taxon>Cnidaria</taxon>
        <taxon>Anthozoa</taxon>
        <taxon>Octocorallia</taxon>
        <taxon>Malacalcyonacea</taxon>
        <taxon>Plexauridae</taxon>
        <taxon>Paramuricea</taxon>
    </lineage>
</organism>
<gene>
    <name evidence="3" type="ORF">PACLA_8A019084</name>
</gene>
<dbReference type="OrthoDB" id="6123456at2759"/>
<comment type="caution">
    <text evidence="3">The sequence shown here is derived from an EMBL/GenBank/DDBJ whole genome shotgun (WGS) entry which is preliminary data.</text>
</comment>
<reference evidence="3" key="1">
    <citation type="submission" date="2020-04" db="EMBL/GenBank/DDBJ databases">
        <authorList>
            <person name="Alioto T."/>
            <person name="Alioto T."/>
            <person name="Gomez Garrido J."/>
        </authorList>
    </citation>
    <scope>NUCLEOTIDE SEQUENCE</scope>
    <source>
        <strain evidence="3">A484AB</strain>
    </source>
</reference>